<reference evidence="3" key="1">
    <citation type="submission" date="2020-05" db="EMBL/GenBank/DDBJ databases">
        <authorList>
            <person name="Chiriac C."/>
            <person name="Salcher M."/>
            <person name="Ghai R."/>
            <person name="Kavagutti S V."/>
        </authorList>
    </citation>
    <scope>NUCLEOTIDE SEQUENCE</scope>
</reference>
<dbReference type="GO" id="GO:0019748">
    <property type="term" value="P:secondary metabolic process"/>
    <property type="evidence" value="ECO:0007669"/>
    <property type="project" value="TreeGrafter"/>
</dbReference>
<dbReference type="SUPFAM" id="SSF51556">
    <property type="entry name" value="Metallo-dependent hydrolases"/>
    <property type="match status" value="1"/>
</dbReference>
<dbReference type="EMBL" id="CAEZYR010000163">
    <property type="protein sequence ID" value="CAB4768446.1"/>
    <property type="molecule type" value="Genomic_DNA"/>
</dbReference>
<dbReference type="EMBL" id="CAFBMH010000041">
    <property type="protein sequence ID" value="CAB4908576.1"/>
    <property type="molecule type" value="Genomic_DNA"/>
</dbReference>
<dbReference type="PANTHER" id="PTHR21240">
    <property type="entry name" value="2-AMINO-3-CARBOXYLMUCONATE-6-SEMIALDEHYDE DECARBOXYLASE"/>
    <property type="match status" value="1"/>
</dbReference>
<evidence type="ECO:0000256" key="1">
    <source>
        <dbReference type="ARBA" id="ARBA00023239"/>
    </source>
</evidence>
<evidence type="ECO:0000259" key="2">
    <source>
        <dbReference type="Pfam" id="PF04909"/>
    </source>
</evidence>
<accession>A0A6J6V9V9</accession>
<keyword evidence="1" id="KW-0456">Lyase</keyword>
<dbReference type="Pfam" id="PF04909">
    <property type="entry name" value="Amidohydro_2"/>
    <property type="match status" value="1"/>
</dbReference>
<protein>
    <submittedName>
        <fullName evidence="3">Unannotated protein</fullName>
    </submittedName>
</protein>
<sequence length="465" mass="50977">MSSRSARDIRASLGHPVIDADGHTIEVTPVLLDYLDEVGGPAIVDAYRRFPVKRQFRLDENDPYHTTDSGSWVWPTRNTLDRATATLPKLYAERQEEFGIDYSIVYPSEGLFGPQIGDDDLRLAACRAYNLYIADSFRPYADQLTPAAVIPCHTPAEAVTELRHAVGELGLKAVVLRSFVKRPATATRPERLDFLALGSDHDYDPVWAACAELGVAATFHSSATYGGRNQIPNYSYNHIGVLAAGGEAIAKALFMGGVTKRFPQCNFAFLEGGVGWAVNLYGDLLGHWERRSAGRIDAYDPANLDQDLFLGLLEEYGDERVQGHLGGMRDIFTRAQPTVDQTDNFSAVPMNDPREMLDLFVAPFWFGCEADDPMNPHAFNRAANPFGAAMQAVLGSDNAHWDVTDMNKVLGEAYEMVEKGLLAEADFEAFVFTNPVALHAGMNPSFFEGTAVEHAVAAVVVPARA</sequence>
<feature type="domain" description="Amidohydrolase-related" evidence="2">
    <location>
        <begin position="108"/>
        <end position="289"/>
    </location>
</feature>
<gene>
    <name evidence="3" type="ORF">UFOPK2754_02961</name>
    <name evidence="4" type="ORF">UFOPK3139_00385</name>
    <name evidence="5" type="ORF">UFOPK3543_01328</name>
</gene>
<evidence type="ECO:0000313" key="5">
    <source>
        <dbReference type="EMBL" id="CAB4908576.1"/>
    </source>
</evidence>
<dbReference type="InterPro" id="IPR006680">
    <property type="entry name" value="Amidohydro-rel"/>
</dbReference>
<dbReference type="GO" id="GO:0005737">
    <property type="term" value="C:cytoplasm"/>
    <property type="evidence" value="ECO:0007669"/>
    <property type="project" value="TreeGrafter"/>
</dbReference>
<dbReference type="InterPro" id="IPR032466">
    <property type="entry name" value="Metal_Hydrolase"/>
</dbReference>
<proteinExistence type="predicted"/>
<dbReference type="EMBL" id="CAFABA010000009">
    <property type="protein sequence ID" value="CAB4816411.1"/>
    <property type="molecule type" value="Genomic_DNA"/>
</dbReference>
<dbReference type="AlphaFoldDB" id="A0A6J6V9V9"/>
<dbReference type="InterPro" id="IPR032465">
    <property type="entry name" value="ACMSD"/>
</dbReference>
<name>A0A6J6V9V9_9ZZZZ</name>
<evidence type="ECO:0000313" key="3">
    <source>
        <dbReference type="EMBL" id="CAB4768446.1"/>
    </source>
</evidence>
<evidence type="ECO:0000313" key="4">
    <source>
        <dbReference type="EMBL" id="CAB4816411.1"/>
    </source>
</evidence>
<dbReference type="PANTHER" id="PTHR21240:SF28">
    <property type="entry name" value="ISO-OROTATE DECARBOXYLASE (EUROFUNG)"/>
    <property type="match status" value="1"/>
</dbReference>
<dbReference type="Gene3D" id="3.20.20.140">
    <property type="entry name" value="Metal-dependent hydrolases"/>
    <property type="match status" value="1"/>
</dbReference>
<organism evidence="3">
    <name type="scientific">freshwater metagenome</name>
    <dbReference type="NCBI Taxonomy" id="449393"/>
    <lineage>
        <taxon>unclassified sequences</taxon>
        <taxon>metagenomes</taxon>
        <taxon>ecological metagenomes</taxon>
    </lineage>
</organism>
<dbReference type="GO" id="GO:0016831">
    <property type="term" value="F:carboxy-lyase activity"/>
    <property type="evidence" value="ECO:0007669"/>
    <property type="project" value="InterPro"/>
</dbReference>
<dbReference type="GO" id="GO:0016787">
    <property type="term" value="F:hydrolase activity"/>
    <property type="evidence" value="ECO:0007669"/>
    <property type="project" value="InterPro"/>
</dbReference>